<name>A0A1I6D9I9_9FIRM</name>
<dbReference type="InterPro" id="IPR035965">
    <property type="entry name" value="PAS-like_dom_sf"/>
</dbReference>
<feature type="domain" description="PAS" evidence="7">
    <location>
        <begin position="6"/>
        <end position="50"/>
    </location>
</feature>
<dbReference type="InterPro" id="IPR058031">
    <property type="entry name" value="AAA_lid_NorR"/>
</dbReference>
<protein>
    <submittedName>
        <fullName evidence="8">Transcriptional regulator containing PAS, AAA-type ATPase, and DNA-binding Fis domains</fullName>
    </submittedName>
</protein>
<dbReference type="InterPro" id="IPR027417">
    <property type="entry name" value="P-loop_NTPase"/>
</dbReference>
<dbReference type="GO" id="GO:0043565">
    <property type="term" value="F:sequence-specific DNA binding"/>
    <property type="evidence" value="ECO:0007669"/>
    <property type="project" value="InterPro"/>
</dbReference>
<dbReference type="RefSeq" id="WP_092482558.1">
    <property type="nucleotide sequence ID" value="NZ_FOYM01000007.1"/>
</dbReference>
<keyword evidence="8" id="KW-0238">DNA-binding</keyword>
<dbReference type="PROSITE" id="PS50045">
    <property type="entry name" value="SIGMA54_INTERACT_4"/>
    <property type="match status" value="1"/>
</dbReference>
<dbReference type="PRINTS" id="PR01590">
    <property type="entry name" value="HTHFIS"/>
</dbReference>
<keyword evidence="5" id="KW-0175">Coiled coil</keyword>
<dbReference type="SUPFAM" id="SSF46689">
    <property type="entry name" value="Homeodomain-like"/>
    <property type="match status" value="1"/>
</dbReference>
<dbReference type="GO" id="GO:0006355">
    <property type="term" value="P:regulation of DNA-templated transcription"/>
    <property type="evidence" value="ECO:0007669"/>
    <property type="project" value="InterPro"/>
</dbReference>
<dbReference type="InterPro" id="IPR009057">
    <property type="entry name" value="Homeodomain-like_sf"/>
</dbReference>
<dbReference type="PANTHER" id="PTHR32071">
    <property type="entry name" value="TRANSCRIPTIONAL REGULATORY PROTEIN"/>
    <property type="match status" value="1"/>
</dbReference>
<dbReference type="Pfam" id="PF00989">
    <property type="entry name" value="PAS"/>
    <property type="match status" value="2"/>
</dbReference>
<reference evidence="9" key="1">
    <citation type="submission" date="2016-10" db="EMBL/GenBank/DDBJ databases">
        <authorList>
            <person name="Varghese N."/>
            <person name="Submissions S."/>
        </authorList>
    </citation>
    <scope>NUCLEOTIDE SEQUENCE [LARGE SCALE GENOMIC DNA]</scope>
    <source>
        <strain evidence="9">DSM 3669</strain>
    </source>
</reference>
<keyword evidence="9" id="KW-1185">Reference proteome</keyword>
<dbReference type="CDD" id="cd00009">
    <property type="entry name" value="AAA"/>
    <property type="match status" value="1"/>
</dbReference>
<dbReference type="Gene3D" id="1.10.10.60">
    <property type="entry name" value="Homeodomain-like"/>
    <property type="match status" value="1"/>
</dbReference>
<dbReference type="EMBL" id="FOYM01000007">
    <property type="protein sequence ID" value="SFR02126.1"/>
    <property type="molecule type" value="Genomic_DNA"/>
</dbReference>
<dbReference type="PANTHER" id="PTHR32071:SF57">
    <property type="entry name" value="C4-DICARBOXYLATE TRANSPORT TRANSCRIPTIONAL REGULATORY PROTEIN DCTD"/>
    <property type="match status" value="1"/>
</dbReference>
<evidence type="ECO:0000256" key="2">
    <source>
        <dbReference type="ARBA" id="ARBA00022840"/>
    </source>
</evidence>
<dbReference type="Pfam" id="PF00158">
    <property type="entry name" value="Sigma54_activat"/>
    <property type="match status" value="1"/>
</dbReference>
<dbReference type="PROSITE" id="PS00688">
    <property type="entry name" value="SIGMA54_INTERACT_3"/>
    <property type="match status" value="1"/>
</dbReference>
<dbReference type="InterPro" id="IPR013767">
    <property type="entry name" value="PAS_fold"/>
</dbReference>
<evidence type="ECO:0000256" key="1">
    <source>
        <dbReference type="ARBA" id="ARBA00022741"/>
    </source>
</evidence>
<evidence type="ECO:0000259" key="6">
    <source>
        <dbReference type="PROSITE" id="PS50045"/>
    </source>
</evidence>
<keyword evidence="4" id="KW-0804">Transcription</keyword>
<dbReference type="InterPro" id="IPR003593">
    <property type="entry name" value="AAA+_ATPase"/>
</dbReference>
<dbReference type="SUPFAM" id="SSF52540">
    <property type="entry name" value="P-loop containing nucleoside triphosphate hydrolases"/>
    <property type="match status" value="1"/>
</dbReference>
<dbReference type="SMART" id="SM00091">
    <property type="entry name" value="PAS"/>
    <property type="match status" value="2"/>
</dbReference>
<dbReference type="Proteomes" id="UP000199584">
    <property type="component" value="Unassembled WGS sequence"/>
</dbReference>
<dbReference type="InterPro" id="IPR025662">
    <property type="entry name" value="Sigma_54_int_dom_ATP-bd_1"/>
</dbReference>
<dbReference type="SMART" id="SM00382">
    <property type="entry name" value="AAA"/>
    <property type="match status" value="1"/>
</dbReference>
<evidence type="ECO:0000313" key="8">
    <source>
        <dbReference type="EMBL" id="SFR02126.1"/>
    </source>
</evidence>
<organism evidence="8 9">
    <name type="scientific">Desulfoscipio geothermicus DSM 3669</name>
    <dbReference type="NCBI Taxonomy" id="1121426"/>
    <lineage>
        <taxon>Bacteria</taxon>
        <taxon>Bacillati</taxon>
        <taxon>Bacillota</taxon>
        <taxon>Clostridia</taxon>
        <taxon>Eubacteriales</taxon>
        <taxon>Desulfallaceae</taxon>
        <taxon>Desulfoscipio</taxon>
    </lineage>
</organism>
<evidence type="ECO:0000259" key="7">
    <source>
        <dbReference type="PROSITE" id="PS50112"/>
    </source>
</evidence>
<dbReference type="GO" id="GO:0005524">
    <property type="term" value="F:ATP binding"/>
    <property type="evidence" value="ECO:0007669"/>
    <property type="project" value="UniProtKB-KW"/>
</dbReference>
<evidence type="ECO:0000256" key="5">
    <source>
        <dbReference type="SAM" id="Coils"/>
    </source>
</evidence>
<accession>A0A1I6D9I9</accession>
<proteinExistence type="predicted"/>
<keyword evidence="3" id="KW-0805">Transcription regulation</keyword>
<dbReference type="FunFam" id="3.40.50.300:FF:000006">
    <property type="entry name" value="DNA-binding transcriptional regulator NtrC"/>
    <property type="match status" value="1"/>
</dbReference>
<dbReference type="OrthoDB" id="9765164at2"/>
<dbReference type="Gene3D" id="3.30.450.20">
    <property type="entry name" value="PAS domain"/>
    <property type="match status" value="2"/>
</dbReference>
<dbReference type="STRING" id="39060.SAMN05660706_107123"/>
<sequence>MPEIEARISLKDIVDSTSNAVVAVDRSGIIVYCNRQVEKFLELPAGQILGSHVKKFFPTTGLLEVLKDGQPQLGCRLSLKNCTYLSNRNPVIVNGQVVGAVAVFQDVTEIQNIIDELTTKNEKIRELQETLTNILELSSDGIVAVNRDYIITMANQAFASFFNKRVDEIISQHVKKVYGNPIFPRAMETGESEYGYITSLNGQEIIANRIPIKKNGEIVGALGTVVFKKISDLQALSEKIQKLRSQLDFYKGELKRAHRFRFTFEQIIGQSPAFITLKETARRVAKNESTVLIRGESGTGKELFAHAIYTESRRNRGPFIKVNCAAVPENLLESELFGYKEGAFTGAKKGGHIGKFELADKGVIFLDEIGDMPLLMQAKLLRVLQEKEIERLGDTRPRRVNVRVIAATNRDLEEMIAKNEFREDLYYRINVVSLNIPPLRERIEDLELLIDHFIKRFNKQFGRRVTGIDQEAMVILRNHRWPGNIRELENVVERAFNILEDDKIRKEHLPLYLQSTRKYKGMHRGGLHHLIEEIEREAILDALKACGGNKHQAASLLGISRAGLYKKMNRYEL</sequence>
<evidence type="ECO:0000313" key="9">
    <source>
        <dbReference type="Proteomes" id="UP000199584"/>
    </source>
</evidence>
<dbReference type="SUPFAM" id="SSF55785">
    <property type="entry name" value="PYP-like sensor domain (PAS domain)"/>
    <property type="match status" value="2"/>
</dbReference>
<gene>
    <name evidence="8" type="ORF">SAMN05660706_107123</name>
</gene>
<evidence type="ECO:0000256" key="3">
    <source>
        <dbReference type="ARBA" id="ARBA00023015"/>
    </source>
</evidence>
<dbReference type="InterPro" id="IPR025944">
    <property type="entry name" value="Sigma_54_int_dom_CS"/>
</dbReference>
<feature type="coiled-coil region" evidence="5">
    <location>
        <begin position="107"/>
        <end position="137"/>
    </location>
</feature>
<dbReference type="Pfam" id="PF25601">
    <property type="entry name" value="AAA_lid_14"/>
    <property type="match status" value="1"/>
</dbReference>
<dbReference type="Pfam" id="PF02954">
    <property type="entry name" value="HTH_8"/>
    <property type="match status" value="1"/>
</dbReference>
<dbReference type="InterPro" id="IPR002197">
    <property type="entry name" value="HTH_Fis"/>
</dbReference>
<dbReference type="AlphaFoldDB" id="A0A1I6D9I9"/>
<feature type="domain" description="Sigma-54 factor interaction" evidence="6">
    <location>
        <begin position="267"/>
        <end position="497"/>
    </location>
</feature>
<dbReference type="InterPro" id="IPR002078">
    <property type="entry name" value="Sigma_54_int"/>
</dbReference>
<dbReference type="PROSITE" id="PS00675">
    <property type="entry name" value="SIGMA54_INTERACT_1"/>
    <property type="match status" value="1"/>
</dbReference>
<keyword evidence="1" id="KW-0547">Nucleotide-binding</keyword>
<dbReference type="Gene3D" id="1.10.8.60">
    <property type="match status" value="1"/>
</dbReference>
<dbReference type="Gene3D" id="3.40.50.300">
    <property type="entry name" value="P-loop containing nucleotide triphosphate hydrolases"/>
    <property type="match status" value="1"/>
</dbReference>
<evidence type="ECO:0000256" key="4">
    <source>
        <dbReference type="ARBA" id="ARBA00023163"/>
    </source>
</evidence>
<dbReference type="PROSITE" id="PS50112">
    <property type="entry name" value="PAS"/>
    <property type="match status" value="1"/>
</dbReference>
<keyword evidence="2" id="KW-0067">ATP-binding</keyword>
<dbReference type="InterPro" id="IPR000014">
    <property type="entry name" value="PAS"/>
</dbReference>